<feature type="region of interest" description="Disordered" evidence="1">
    <location>
        <begin position="1"/>
        <end position="55"/>
    </location>
</feature>
<dbReference type="EMBL" id="CAJHIA010000021">
    <property type="protein sequence ID" value="CAD6446610.1"/>
    <property type="molecule type" value="Genomic_DNA"/>
</dbReference>
<name>A0A8H2ZU90_9HELO</name>
<dbReference type="OrthoDB" id="1640476at2759"/>
<accession>A0A8H2ZU90</accession>
<dbReference type="InterPro" id="IPR038169">
    <property type="entry name" value="DC-UbP/UBTD2_N_sf"/>
</dbReference>
<evidence type="ECO:0000259" key="2">
    <source>
        <dbReference type="Pfam" id="PF16455"/>
    </source>
</evidence>
<feature type="compositionally biased region" description="Low complexity" evidence="1">
    <location>
        <begin position="13"/>
        <end position="40"/>
    </location>
</feature>
<evidence type="ECO:0000313" key="3">
    <source>
        <dbReference type="EMBL" id="CAD6446610.1"/>
    </source>
</evidence>
<dbReference type="PANTHER" id="PTHR13609">
    <property type="entry name" value="UBIQUITIN DOMAIN CONTAINING 1 PROTEIN-RELATED"/>
    <property type="match status" value="1"/>
</dbReference>
<gene>
    <name evidence="3" type="ORF">SCLTRI_LOCUS6402</name>
</gene>
<proteinExistence type="predicted"/>
<dbReference type="InterPro" id="IPR029071">
    <property type="entry name" value="Ubiquitin-like_domsf"/>
</dbReference>
<dbReference type="Gene3D" id="1.20.225.20">
    <property type="entry name" value="Ub domain-containing protein, DC-UbP/UBTD2, N-terminal domain"/>
    <property type="match status" value="1"/>
</dbReference>
<feature type="region of interest" description="Disordered" evidence="1">
    <location>
        <begin position="167"/>
        <end position="204"/>
    </location>
</feature>
<dbReference type="AlphaFoldDB" id="A0A8H2ZU90"/>
<comment type="caution">
    <text evidence="3">The sequence shown here is derived from an EMBL/GenBank/DDBJ whole genome shotgun (WGS) entry which is preliminary data.</text>
</comment>
<feature type="domain" description="DC-UbP/UBTD2 N-terminal" evidence="2">
    <location>
        <begin position="63"/>
        <end position="173"/>
    </location>
</feature>
<feature type="compositionally biased region" description="Acidic residues" evidence="1">
    <location>
        <begin position="184"/>
        <end position="197"/>
    </location>
</feature>
<protein>
    <submittedName>
        <fullName evidence="3">6b933db8-da3c-479d-a1c7-99bc7e74eb70</fullName>
    </submittedName>
</protein>
<dbReference type="Proteomes" id="UP000624404">
    <property type="component" value="Unassembled WGS sequence"/>
</dbReference>
<dbReference type="SUPFAM" id="SSF54236">
    <property type="entry name" value="Ubiquitin-like"/>
    <property type="match status" value="1"/>
</dbReference>
<reference evidence="3" key="1">
    <citation type="submission" date="2020-10" db="EMBL/GenBank/DDBJ databases">
        <authorList>
            <person name="Kusch S."/>
        </authorList>
    </citation>
    <scope>NUCLEOTIDE SEQUENCE</scope>
    <source>
        <strain evidence="3">SwB9</strain>
    </source>
</reference>
<dbReference type="Pfam" id="PF16455">
    <property type="entry name" value="UBD"/>
    <property type="match status" value="1"/>
</dbReference>
<sequence length="295" mass="32383">MGCCFSRPRTEYSAGAGASSSQAIASSSRPQSRSGPARPSTNASTTSNPPRHRHRVRLDEHINKPLRPHLWMSGSKLWTRREIDRARAEFFDTRVSGRPEIWQAIKAALEVMWKGGGAGEEDGGLGTAQMILNAAEITLPDGDMAVRGCYDSSGALYRVPEHVVSDPANLLDDDTTGTTGKSDDEGELAEESEEVDEEVLRRRETKGKAKAKEMIAVKARFQHGINGDIVFKIGKNDSVRSLVKVIARKLEVSPPKHVKINYMGKLLKENASLIAQGWVEGHIVNAWVLESTKKQ</sequence>
<keyword evidence="4" id="KW-1185">Reference proteome</keyword>
<organism evidence="3 4">
    <name type="scientific">Sclerotinia trifoliorum</name>
    <dbReference type="NCBI Taxonomy" id="28548"/>
    <lineage>
        <taxon>Eukaryota</taxon>
        <taxon>Fungi</taxon>
        <taxon>Dikarya</taxon>
        <taxon>Ascomycota</taxon>
        <taxon>Pezizomycotina</taxon>
        <taxon>Leotiomycetes</taxon>
        <taxon>Helotiales</taxon>
        <taxon>Sclerotiniaceae</taxon>
        <taxon>Sclerotinia</taxon>
    </lineage>
</organism>
<dbReference type="InterPro" id="IPR032752">
    <property type="entry name" value="DC-UbP/UBTD2_N"/>
</dbReference>
<evidence type="ECO:0000256" key="1">
    <source>
        <dbReference type="SAM" id="MobiDB-lite"/>
    </source>
</evidence>
<evidence type="ECO:0000313" key="4">
    <source>
        <dbReference type="Proteomes" id="UP000624404"/>
    </source>
</evidence>
<dbReference type="InterPro" id="IPR039869">
    <property type="entry name" value="UBTD1/2"/>
</dbReference>